<dbReference type="AlphaFoldDB" id="A0A7C4Y9I0"/>
<comment type="caution">
    <text evidence="1">The sequence shown here is derived from an EMBL/GenBank/DDBJ whole genome shotgun (WGS) entry which is preliminary data.</text>
</comment>
<organism evidence="1">
    <name type="scientific">candidate division WOR-3 bacterium</name>
    <dbReference type="NCBI Taxonomy" id="2052148"/>
    <lineage>
        <taxon>Bacteria</taxon>
        <taxon>Bacteria division WOR-3</taxon>
    </lineage>
</organism>
<name>A0A7C4Y9I0_UNCW3</name>
<accession>A0A7C4Y9I0</accession>
<protein>
    <submittedName>
        <fullName evidence="1">Uncharacterized protein</fullName>
    </submittedName>
</protein>
<dbReference type="EMBL" id="DTHG01000037">
    <property type="protein sequence ID" value="HGW91504.1"/>
    <property type="molecule type" value="Genomic_DNA"/>
</dbReference>
<evidence type="ECO:0000313" key="1">
    <source>
        <dbReference type="EMBL" id="HGW91504.1"/>
    </source>
</evidence>
<sequence>MGTALIIFLIFFEKPDAEINIGLYYAKFPPQDLNLDRIYDTDGISANIPYMSAGVIFGNLKINSYGSLFKFKVLSNINREELLYVWIKSLGTEVSLCIWTHMLTFEISICYEWNEFEKEGGFNIYRKVTSLLFYKYGLAYYLTKNFGLEFKMRKYPLKGNYSTSSPHTFEESEWFWNFESFQIYVGARINFFLKEIDFY</sequence>
<proteinExistence type="predicted"/>
<gene>
    <name evidence="1" type="ORF">ENV67_03065</name>
</gene>
<reference evidence="1" key="1">
    <citation type="journal article" date="2020" name="mSystems">
        <title>Genome- and Community-Level Interaction Insights into Carbon Utilization and Element Cycling Functions of Hydrothermarchaeota in Hydrothermal Sediment.</title>
        <authorList>
            <person name="Zhou Z."/>
            <person name="Liu Y."/>
            <person name="Xu W."/>
            <person name="Pan J."/>
            <person name="Luo Z.H."/>
            <person name="Li M."/>
        </authorList>
    </citation>
    <scope>NUCLEOTIDE SEQUENCE [LARGE SCALE GENOMIC DNA]</scope>
    <source>
        <strain evidence="1">SpSt-780</strain>
    </source>
</reference>